<evidence type="ECO:0000313" key="1">
    <source>
        <dbReference type="EMBL" id="MEO1771554.1"/>
    </source>
</evidence>
<name>A0ABV0ESD4_9ENTE</name>
<dbReference type="InterPro" id="IPR008930">
    <property type="entry name" value="Terpenoid_cyclase/PrenylTrfase"/>
</dbReference>
<gene>
    <name evidence="1" type="ORF">JZO67_003535</name>
</gene>
<reference evidence="1 2" key="1">
    <citation type="submission" date="2021-03" db="EMBL/GenBank/DDBJ databases">
        <authorList>
            <person name="Gilmore M.S."/>
            <person name="Schwartzman J."/>
            <person name="Van Tyne D."/>
            <person name="Martin M."/>
            <person name="Earl A.M."/>
            <person name="Manson A.L."/>
            <person name="Straub T."/>
            <person name="Salamzade R."/>
            <person name="Saavedra J."/>
            <person name="Lebreton F."/>
            <person name="Prichula J."/>
            <person name="Schaufler K."/>
            <person name="Gaca A."/>
            <person name="Sgardioli B."/>
            <person name="Wagenaar J."/>
            <person name="Strong T."/>
        </authorList>
    </citation>
    <scope>NUCLEOTIDE SEQUENCE [LARGE SCALE GENOMIC DNA]</scope>
    <source>
        <strain evidence="1 2">665A</strain>
    </source>
</reference>
<dbReference type="EMBL" id="JAFREL020000003">
    <property type="protein sequence ID" value="MEO1771554.1"/>
    <property type="molecule type" value="Genomic_DNA"/>
</dbReference>
<dbReference type="RefSeq" id="WP_207703709.1">
    <property type="nucleotide sequence ID" value="NZ_JAFREL020000003.1"/>
</dbReference>
<evidence type="ECO:0000313" key="2">
    <source>
        <dbReference type="Proteomes" id="UP000664357"/>
    </source>
</evidence>
<accession>A0ABV0ESD4</accession>
<sequence length="326" mass="37950">MDCYNYIIENSEAWLQYAVRLNVRNENKKNLQELRTQVITDVKIKKYLHDITDFHSILVRNHKNPDLPIHKLIFLLDIGLDTDVPEIQAAVKEIMAHKDENGVYQSLTNVPKHFGGSGTDIFSWCLCDAPLLLYGLLKAGIDYEKHIKQGVDYLLNFYEPHGFPCTVSQELGKFRGPGRKADCCPYATLIMLRLLISISEYKDSDMVKESADALLSLWENSLERHPYMFYMGTDFRKLKAPTIWYDIVSVVDVLSQIDSVREDVRFKEMIQLIKNKQDENGFFTPESVYQKYKGWDFGQKKKPSSYLTYRCCLILERQVFKSDKKN</sequence>
<protein>
    <submittedName>
        <fullName evidence="1">Uncharacterized protein</fullName>
    </submittedName>
</protein>
<organism evidence="1 2">
    <name type="scientific">Candidatus Enterococcus ferrettii</name>
    <dbReference type="NCBI Taxonomy" id="2815324"/>
    <lineage>
        <taxon>Bacteria</taxon>
        <taxon>Bacillati</taxon>
        <taxon>Bacillota</taxon>
        <taxon>Bacilli</taxon>
        <taxon>Lactobacillales</taxon>
        <taxon>Enterococcaceae</taxon>
        <taxon>Enterococcus</taxon>
    </lineage>
</organism>
<comment type="caution">
    <text evidence="1">The sequence shown here is derived from an EMBL/GenBank/DDBJ whole genome shotgun (WGS) entry which is preliminary data.</text>
</comment>
<reference evidence="1 2" key="2">
    <citation type="submission" date="2024-02" db="EMBL/GenBank/DDBJ databases">
        <title>The Genome Sequence of Enterococcus sp. DIV0159.</title>
        <authorList>
            <person name="Earl A."/>
            <person name="Manson A."/>
            <person name="Gilmore M."/>
            <person name="Sanders J."/>
            <person name="Shea T."/>
            <person name="Howe W."/>
            <person name="Livny J."/>
            <person name="Cuomo C."/>
            <person name="Neafsey D."/>
            <person name="Birren B."/>
        </authorList>
    </citation>
    <scope>NUCLEOTIDE SEQUENCE [LARGE SCALE GENOMIC DNA]</scope>
    <source>
        <strain evidence="1 2">665A</strain>
    </source>
</reference>
<dbReference type="Proteomes" id="UP000664357">
    <property type="component" value="Unassembled WGS sequence"/>
</dbReference>
<dbReference type="SUPFAM" id="SSF48239">
    <property type="entry name" value="Terpenoid cyclases/Protein prenyltransferases"/>
    <property type="match status" value="1"/>
</dbReference>
<keyword evidence="2" id="KW-1185">Reference proteome</keyword>
<proteinExistence type="predicted"/>